<dbReference type="AlphaFoldDB" id="A0A369JLR1"/>
<accession>A0A369JLR1</accession>
<reference evidence="1" key="1">
    <citation type="submission" date="2018-04" db="EMBL/GenBank/DDBJ databases">
        <title>Whole genome sequencing of Hypsizygus marmoreus.</title>
        <authorList>
            <person name="Choi I.-G."/>
            <person name="Min B."/>
            <person name="Kim J.-G."/>
            <person name="Kim S."/>
            <person name="Oh Y.-L."/>
            <person name="Kong W.-S."/>
            <person name="Park H."/>
            <person name="Jeong J."/>
            <person name="Song E.-S."/>
        </authorList>
    </citation>
    <scope>NUCLEOTIDE SEQUENCE [LARGE SCALE GENOMIC DNA]</scope>
    <source>
        <strain evidence="1">51987-8</strain>
    </source>
</reference>
<dbReference type="InParanoid" id="A0A369JLR1"/>
<dbReference type="OrthoDB" id="2671065at2759"/>
<evidence type="ECO:0000313" key="1">
    <source>
        <dbReference type="EMBL" id="RDB22778.1"/>
    </source>
</evidence>
<dbReference type="SUPFAM" id="SSF54001">
    <property type="entry name" value="Cysteine proteinases"/>
    <property type="match status" value="1"/>
</dbReference>
<protein>
    <submittedName>
        <fullName evidence="1">Uncharacterized protein</fullName>
    </submittedName>
</protein>
<dbReference type="Proteomes" id="UP000076154">
    <property type="component" value="Unassembled WGS sequence"/>
</dbReference>
<proteinExistence type="predicted"/>
<keyword evidence="2" id="KW-1185">Reference proteome</keyword>
<dbReference type="Gene3D" id="3.40.395.10">
    <property type="entry name" value="Adenoviral Proteinase, Chain A"/>
    <property type="match status" value="1"/>
</dbReference>
<evidence type="ECO:0000313" key="2">
    <source>
        <dbReference type="Proteomes" id="UP000076154"/>
    </source>
</evidence>
<comment type="caution">
    <text evidence="1">The sequence shown here is derived from an EMBL/GenBank/DDBJ whole genome shotgun (WGS) entry which is preliminary data.</text>
</comment>
<dbReference type="EMBL" id="LUEZ02000049">
    <property type="protein sequence ID" value="RDB22778.1"/>
    <property type="molecule type" value="Genomic_DNA"/>
</dbReference>
<dbReference type="STRING" id="39966.A0A369JLR1"/>
<organism evidence="1 2">
    <name type="scientific">Hypsizygus marmoreus</name>
    <name type="common">White beech mushroom</name>
    <name type="synonym">Agaricus marmoreus</name>
    <dbReference type="NCBI Taxonomy" id="39966"/>
    <lineage>
        <taxon>Eukaryota</taxon>
        <taxon>Fungi</taxon>
        <taxon>Dikarya</taxon>
        <taxon>Basidiomycota</taxon>
        <taxon>Agaricomycotina</taxon>
        <taxon>Agaricomycetes</taxon>
        <taxon>Agaricomycetidae</taxon>
        <taxon>Agaricales</taxon>
        <taxon>Tricholomatineae</taxon>
        <taxon>Lyophyllaceae</taxon>
        <taxon>Hypsizygus</taxon>
    </lineage>
</organism>
<sequence>MAREYVTVYDEPPPLDEQHWIGTGKFFPSDRSSIPPDLEGYYRGKLSIPDDFRTCTFPHDKLTIDAFLNLSLPIQSYALVHPPTSTCFSLYPPNEDVNRLITRALPSRQFVNSMSKAFGQQLLNGSLSVEDPSYKMSRLPLWVVQYWLDMYSVVDAQATWRKCLAWLDAHAELTATFPAVQQARARLLLLPWNGTLGIPGASTAATTRKLTRLLGDEELCDTLIDMMVSHLSKRAQEDPNCQEVTIETLRFVNDITKVKSASEYHQLSTRVLQRLEERVIAGSLRTLYFPAYLEAQRHWLSFKLNFEAKELSYGKPLNAVLKNSSLPIAGDSLSHRGMPPPGEIVRKLQWLEKRLNGPFKNLGDSLPHGRQQDATSCGICSPNTISHNALGDPMWTCSRGVYERVNWFNILCELRESNTVRYIHQVSAGIEKLTMPTDCHRNSRHLEDWSESADS</sequence>
<gene>
    <name evidence="1" type="ORF">Hypma_009978</name>
</gene>
<name>A0A369JLR1_HYPMA</name>
<dbReference type="InterPro" id="IPR038765">
    <property type="entry name" value="Papain-like_cys_pep_sf"/>
</dbReference>